<sequence>VARTGGALLEISSTVHNVTFLTLKALENQQNEL</sequence>
<organism evidence="1">
    <name type="scientific">marine metagenome</name>
    <dbReference type="NCBI Taxonomy" id="408172"/>
    <lineage>
        <taxon>unclassified sequences</taxon>
        <taxon>metagenomes</taxon>
        <taxon>ecological metagenomes</taxon>
    </lineage>
</organism>
<dbReference type="AlphaFoldDB" id="A0A382P840"/>
<name>A0A382P840_9ZZZZ</name>
<proteinExistence type="predicted"/>
<evidence type="ECO:0000313" key="1">
    <source>
        <dbReference type="EMBL" id="SVC68785.1"/>
    </source>
</evidence>
<reference evidence="1" key="1">
    <citation type="submission" date="2018-05" db="EMBL/GenBank/DDBJ databases">
        <authorList>
            <person name="Lanie J.A."/>
            <person name="Ng W.-L."/>
            <person name="Kazmierczak K.M."/>
            <person name="Andrzejewski T.M."/>
            <person name="Davidsen T.M."/>
            <person name="Wayne K.J."/>
            <person name="Tettelin H."/>
            <person name="Glass J.I."/>
            <person name="Rusch D."/>
            <person name="Podicherti R."/>
            <person name="Tsui H.-C.T."/>
            <person name="Winkler M.E."/>
        </authorList>
    </citation>
    <scope>NUCLEOTIDE SEQUENCE</scope>
</reference>
<accession>A0A382P840</accession>
<dbReference type="EMBL" id="UINC01105102">
    <property type="protein sequence ID" value="SVC68785.1"/>
    <property type="molecule type" value="Genomic_DNA"/>
</dbReference>
<gene>
    <name evidence="1" type="ORF">METZ01_LOCUS321639</name>
</gene>
<feature type="non-terminal residue" evidence="1">
    <location>
        <position position="1"/>
    </location>
</feature>
<protein>
    <submittedName>
        <fullName evidence="1">Uncharacterized protein</fullName>
    </submittedName>
</protein>